<dbReference type="GO" id="GO:0005737">
    <property type="term" value="C:cytoplasm"/>
    <property type="evidence" value="ECO:0007669"/>
    <property type="project" value="TreeGrafter"/>
</dbReference>
<keyword evidence="2" id="KW-0677">Repeat</keyword>
<sequence length="603" mass="66876">MESFLREWLKEALDKHNHETAIFVCDKLYALTNSDADGLALAQTHFAAGNYTRALTYVSDGRLQQRSPASKYLAAHCYVKQNRHEDALSILGDKNPKHLIITADIERRKLQHMSNGNGVSTKKSGKAKLPTKLERVDRSEERDSEDSTTLKYEAAMCHLRGLCFAKQNAFDRAKECYRDAVRIDVQCFEAFDQLMKNSLMSPGEEWDFLDTLSFDTVHPPEAAAFVKNLYTTRLSKYTRQADFATALDTLSTHYNLAQNSDVLLAKAWILYTTARFPPALTLTSQILAKDPYNFATLPLHLALLHHQHHTTALFALSHDLADTHPLEPTTWLAVGTYYLSTSRIPEARAYFSKASLMDPHFGPAWIGFAHTFAAEGESDQAIAAYSTAARLFQGTHLPQMFLGMQEIALGNLGLGREYLSAAYVLCDRDPALLNELGVVAYLEDDFESAARQFQFSLDLSTENETPPSQTADTRLNLAHAHRRAGRLEEALEEYSEAIRLGVREAGVFAAKGLVLFESGMLFEAAVALHEALAVSPQDPFAGELLGKVLAGIEDDTVLGREDERALDEGLLGRADEARARTRAKGRARSARAGERMDLDGAGD</sequence>
<evidence type="ECO:0000256" key="8">
    <source>
        <dbReference type="SAM" id="MobiDB-lite"/>
    </source>
</evidence>
<dbReference type="Pfam" id="PF13424">
    <property type="entry name" value="TPR_12"/>
    <property type="match status" value="1"/>
</dbReference>
<evidence type="ECO:0000256" key="4">
    <source>
        <dbReference type="ARBA" id="ARBA00022786"/>
    </source>
</evidence>
<organism evidence="9 10">
    <name type="scientific">Cryoendolithus antarcticus</name>
    <dbReference type="NCBI Taxonomy" id="1507870"/>
    <lineage>
        <taxon>Eukaryota</taxon>
        <taxon>Fungi</taxon>
        <taxon>Dikarya</taxon>
        <taxon>Ascomycota</taxon>
        <taxon>Pezizomycotina</taxon>
        <taxon>Dothideomycetes</taxon>
        <taxon>Dothideomycetidae</taxon>
        <taxon>Cladosporiales</taxon>
        <taxon>Cladosporiaceae</taxon>
        <taxon>Cryoendolithus</taxon>
    </lineage>
</organism>
<dbReference type="InterPro" id="IPR011990">
    <property type="entry name" value="TPR-like_helical_dom_sf"/>
</dbReference>
<dbReference type="GO" id="GO:0045842">
    <property type="term" value="P:positive regulation of mitotic metaphase/anaphase transition"/>
    <property type="evidence" value="ECO:0007669"/>
    <property type="project" value="TreeGrafter"/>
</dbReference>
<keyword evidence="6" id="KW-0131">Cell cycle</keyword>
<feature type="region of interest" description="Disordered" evidence="8">
    <location>
        <begin position="112"/>
        <end position="147"/>
    </location>
</feature>
<reference evidence="10" key="1">
    <citation type="submission" date="2017-03" db="EMBL/GenBank/DDBJ databases">
        <title>Genomes of endolithic fungi from Antarctica.</title>
        <authorList>
            <person name="Coleine C."/>
            <person name="Masonjones S."/>
            <person name="Stajich J.E."/>
        </authorList>
    </citation>
    <scope>NUCLEOTIDE SEQUENCE [LARGE SCALE GENOMIC DNA]</scope>
    <source>
        <strain evidence="10">CCFEE 5527</strain>
    </source>
</reference>
<dbReference type="PANTHER" id="PTHR12558">
    <property type="entry name" value="CELL DIVISION CYCLE 16,23,27"/>
    <property type="match status" value="1"/>
</dbReference>
<dbReference type="PANTHER" id="PTHR12558:SF9">
    <property type="entry name" value="CELL DIVISION CYCLE PROTEIN 16 HOMOLOG"/>
    <property type="match status" value="1"/>
</dbReference>
<evidence type="ECO:0000256" key="5">
    <source>
        <dbReference type="ARBA" id="ARBA00022803"/>
    </source>
</evidence>
<name>A0A1V8TS32_9PEZI</name>
<dbReference type="AlphaFoldDB" id="A0A1V8TS32"/>
<accession>A0A1V8TS32</accession>
<protein>
    <recommendedName>
        <fullName evidence="11">Anaphase-promoting complex subunit cut9</fullName>
    </recommendedName>
</protein>
<dbReference type="SUPFAM" id="SSF81901">
    <property type="entry name" value="HCP-like"/>
    <property type="match status" value="2"/>
</dbReference>
<evidence type="ECO:0008006" key="11">
    <source>
        <dbReference type="Google" id="ProtNLM"/>
    </source>
</evidence>
<dbReference type="FunCoup" id="A0A1V8TS32">
    <property type="interactions" value="2128"/>
</dbReference>
<keyword evidence="1" id="KW-0132">Cell division</keyword>
<dbReference type="SUPFAM" id="SSF48452">
    <property type="entry name" value="TPR-like"/>
    <property type="match status" value="1"/>
</dbReference>
<dbReference type="GO" id="GO:0031145">
    <property type="term" value="P:anaphase-promoting complex-dependent catabolic process"/>
    <property type="evidence" value="ECO:0007669"/>
    <property type="project" value="TreeGrafter"/>
</dbReference>
<dbReference type="Proteomes" id="UP000192596">
    <property type="component" value="Unassembled WGS sequence"/>
</dbReference>
<dbReference type="GO" id="GO:0016567">
    <property type="term" value="P:protein ubiquitination"/>
    <property type="evidence" value="ECO:0007669"/>
    <property type="project" value="TreeGrafter"/>
</dbReference>
<keyword evidence="5 7" id="KW-0802">TPR repeat</keyword>
<dbReference type="GO" id="GO:0005680">
    <property type="term" value="C:anaphase-promoting complex"/>
    <property type="evidence" value="ECO:0007669"/>
    <property type="project" value="UniProtKB-ARBA"/>
</dbReference>
<evidence type="ECO:0000256" key="7">
    <source>
        <dbReference type="PROSITE-ProRule" id="PRU00339"/>
    </source>
</evidence>
<evidence type="ECO:0000313" key="9">
    <source>
        <dbReference type="EMBL" id="OQO14114.1"/>
    </source>
</evidence>
<dbReference type="EMBL" id="NAJO01000002">
    <property type="protein sequence ID" value="OQO14114.1"/>
    <property type="molecule type" value="Genomic_DNA"/>
</dbReference>
<feature type="repeat" description="TPR" evidence="7">
    <location>
        <begin position="471"/>
        <end position="504"/>
    </location>
</feature>
<feature type="compositionally biased region" description="Basic and acidic residues" evidence="8">
    <location>
        <begin position="131"/>
        <end position="141"/>
    </location>
</feature>
<keyword evidence="4" id="KW-0833">Ubl conjugation pathway</keyword>
<evidence type="ECO:0000256" key="1">
    <source>
        <dbReference type="ARBA" id="ARBA00022618"/>
    </source>
</evidence>
<feature type="repeat" description="TPR" evidence="7">
    <location>
        <begin position="328"/>
        <end position="361"/>
    </location>
</feature>
<dbReference type="SMART" id="SM00028">
    <property type="entry name" value="TPR"/>
    <property type="match status" value="7"/>
</dbReference>
<dbReference type="Gene3D" id="1.25.40.10">
    <property type="entry name" value="Tetratricopeptide repeat domain"/>
    <property type="match status" value="1"/>
</dbReference>
<feature type="compositionally biased region" description="Polar residues" evidence="8">
    <location>
        <begin position="112"/>
        <end position="122"/>
    </location>
</feature>
<evidence type="ECO:0000256" key="6">
    <source>
        <dbReference type="ARBA" id="ARBA00023306"/>
    </source>
</evidence>
<keyword evidence="3" id="KW-0498">Mitosis</keyword>
<feature type="compositionally biased region" description="Basic and acidic residues" evidence="8">
    <location>
        <begin position="591"/>
        <end position="603"/>
    </location>
</feature>
<dbReference type="OrthoDB" id="10006270at2759"/>
<evidence type="ECO:0000256" key="2">
    <source>
        <dbReference type="ARBA" id="ARBA00022737"/>
    </source>
</evidence>
<dbReference type="Pfam" id="PF13181">
    <property type="entry name" value="TPR_8"/>
    <property type="match status" value="1"/>
</dbReference>
<evidence type="ECO:0000313" key="10">
    <source>
        <dbReference type="Proteomes" id="UP000192596"/>
    </source>
</evidence>
<dbReference type="GO" id="GO:0051301">
    <property type="term" value="P:cell division"/>
    <property type="evidence" value="ECO:0007669"/>
    <property type="project" value="UniProtKB-KW"/>
</dbReference>
<proteinExistence type="predicted"/>
<comment type="caution">
    <text evidence="9">The sequence shown here is derived from an EMBL/GenBank/DDBJ whole genome shotgun (WGS) entry which is preliminary data.</text>
</comment>
<gene>
    <name evidence="9" type="ORF">B0A48_00990</name>
</gene>
<feature type="region of interest" description="Disordered" evidence="8">
    <location>
        <begin position="581"/>
        <end position="603"/>
    </location>
</feature>
<dbReference type="InParanoid" id="A0A1V8TS32"/>
<dbReference type="InterPro" id="IPR019734">
    <property type="entry name" value="TPR_rpt"/>
</dbReference>
<keyword evidence="10" id="KW-1185">Reference proteome</keyword>
<dbReference type="PROSITE" id="PS50005">
    <property type="entry name" value="TPR"/>
    <property type="match status" value="2"/>
</dbReference>
<evidence type="ECO:0000256" key="3">
    <source>
        <dbReference type="ARBA" id="ARBA00022776"/>
    </source>
</evidence>
<dbReference type="Pfam" id="PF12895">
    <property type="entry name" value="ANAPC3"/>
    <property type="match status" value="1"/>
</dbReference>
<dbReference type="STRING" id="1507870.A0A1V8TS32"/>